<sequence>MAGLSSNWKQLSSKIAKPSSSSNKANKSKARNEYIRNSVKKDKQLLRLKSNRVNNDGSINATPLEFTLWTTLGKSEVKKENIPTSDTTITKSEKDRRKDLGKIVAMDCEFVGVGPNGRDSALARVTIVNFYGHVIMDEYVRPMRHVTDWRTWVSGITSWHLKFAITFEEAKARVQSILQDKILVGHALENDLDKLYLAHPKELIRDTSIFPPFRAVASGRTPSLKKLTKHFLDLDIQTGQHNPIEDARATMLLYRLQKNEIEAFANSIK</sequence>
<reference evidence="12 13" key="1">
    <citation type="submission" date="2020-12" db="EMBL/GenBank/DDBJ databases">
        <title>Effect of drift, selection, and recombination on the evolution of hybrid genomes in Candida yeast pathogens.</title>
        <authorList>
            <person name="Mixao V."/>
            <person name="Ksiezopolska E."/>
            <person name="Saus E."/>
            <person name="Boekhout T."/>
            <person name="Gacser A."/>
            <person name="Gabaldon T."/>
        </authorList>
    </citation>
    <scope>NUCLEOTIDE SEQUENCE [LARGE SCALE GENOMIC DNA]</scope>
    <source>
        <strain evidence="12 13">BP57</strain>
    </source>
</reference>
<dbReference type="GO" id="GO:0000027">
    <property type="term" value="P:ribosomal large subunit assembly"/>
    <property type="evidence" value="ECO:0007669"/>
    <property type="project" value="TreeGrafter"/>
</dbReference>
<dbReference type="GO" id="GO:0005634">
    <property type="term" value="C:nucleus"/>
    <property type="evidence" value="ECO:0007669"/>
    <property type="project" value="UniProtKB-SubCell"/>
</dbReference>
<dbReference type="CDD" id="cd06144">
    <property type="entry name" value="REX4_like"/>
    <property type="match status" value="1"/>
</dbReference>
<proteinExistence type="inferred from homology"/>
<dbReference type="AlphaFoldDB" id="A0A8H7ZD12"/>
<evidence type="ECO:0000313" key="12">
    <source>
        <dbReference type="EMBL" id="KAG5418284.1"/>
    </source>
</evidence>
<evidence type="ECO:0000256" key="1">
    <source>
        <dbReference type="ARBA" id="ARBA00004123"/>
    </source>
</evidence>
<dbReference type="GO" id="GO:0006364">
    <property type="term" value="P:rRNA processing"/>
    <property type="evidence" value="ECO:0007669"/>
    <property type="project" value="UniProtKB-KW"/>
</dbReference>
<dbReference type="InterPro" id="IPR037431">
    <property type="entry name" value="REX4_DEDDh_dom"/>
</dbReference>
<evidence type="ECO:0000313" key="13">
    <source>
        <dbReference type="Proteomes" id="UP000669133"/>
    </source>
</evidence>
<keyword evidence="6" id="KW-0378">Hydrolase</keyword>
<gene>
    <name evidence="12" type="ORF">I9W82_003812</name>
</gene>
<keyword evidence="5" id="KW-0540">Nuclease</keyword>
<evidence type="ECO:0000256" key="6">
    <source>
        <dbReference type="ARBA" id="ARBA00022801"/>
    </source>
</evidence>
<dbReference type="PANTHER" id="PTHR12801:SF45">
    <property type="entry name" value="RNA EXONUCLEASE 4"/>
    <property type="match status" value="1"/>
</dbReference>
<feature type="compositionally biased region" description="Low complexity" evidence="10">
    <location>
        <begin position="12"/>
        <end position="25"/>
    </location>
</feature>
<organism evidence="12 13">
    <name type="scientific">Candida metapsilosis</name>
    <dbReference type="NCBI Taxonomy" id="273372"/>
    <lineage>
        <taxon>Eukaryota</taxon>
        <taxon>Fungi</taxon>
        <taxon>Dikarya</taxon>
        <taxon>Ascomycota</taxon>
        <taxon>Saccharomycotina</taxon>
        <taxon>Pichiomycetes</taxon>
        <taxon>Debaryomycetaceae</taxon>
        <taxon>Candida/Lodderomyces clade</taxon>
        <taxon>Candida</taxon>
    </lineage>
</organism>
<comment type="caution">
    <text evidence="12">The sequence shown here is derived from an EMBL/GenBank/DDBJ whole genome shotgun (WGS) entry which is preliminary data.</text>
</comment>
<dbReference type="GO" id="GO:0008408">
    <property type="term" value="F:3'-5' exonuclease activity"/>
    <property type="evidence" value="ECO:0007669"/>
    <property type="project" value="InterPro"/>
</dbReference>
<comment type="function">
    <text evidence="9">Exoribonuclease involved in ribosome biosynthesis. Involved in the processing of ITS1, the internal transcribed spacer localized between the 18S and 5.8S rRNAs.</text>
</comment>
<dbReference type="RefSeq" id="XP_067547400.1">
    <property type="nucleotide sequence ID" value="XM_067692817.1"/>
</dbReference>
<dbReference type="EMBL" id="JAEOAQ010000005">
    <property type="protein sequence ID" value="KAG5418284.1"/>
    <property type="molecule type" value="Genomic_DNA"/>
</dbReference>
<evidence type="ECO:0000256" key="7">
    <source>
        <dbReference type="ARBA" id="ARBA00022839"/>
    </source>
</evidence>
<dbReference type="InterPro" id="IPR047021">
    <property type="entry name" value="REXO1/3/4-like"/>
</dbReference>
<dbReference type="GeneID" id="93652441"/>
<evidence type="ECO:0000256" key="5">
    <source>
        <dbReference type="ARBA" id="ARBA00022722"/>
    </source>
</evidence>
<comment type="subcellular location">
    <subcellularLocation>
        <location evidence="1">Nucleus</location>
    </subcellularLocation>
</comment>
<dbReference type="InterPro" id="IPR012337">
    <property type="entry name" value="RNaseH-like_sf"/>
</dbReference>
<keyword evidence="4" id="KW-0698">rRNA processing</keyword>
<dbReference type="Proteomes" id="UP000669133">
    <property type="component" value="Unassembled WGS sequence"/>
</dbReference>
<dbReference type="FunFam" id="3.30.420.10:FF:000007">
    <property type="entry name" value="Interferon-stimulated exonuclease gene 20"/>
    <property type="match status" value="1"/>
</dbReference>
<accession>A0A8H7ZD12</accession>
<evidence type="ECO:0000256" key="10">
    <source>
        <dbReference type="SAM" id="MobiDB-lite"/>
    </source>
</evidence>
<keyword evidence="8" id="KW-0539">Nucleus</keyword>
<feature type="region of interest" description="Disordered" evidence="10">
    <location>
        <begin position="1"/>
        <end position="37"/>
    </location>
</feature>
<feature type="domain" description="Exonuclease" evidence="11">
    <location>
        <begin position="102"/>
        <end position="263"/>
    </location>
</feature>
<dbReference type="InterPro" id="IPR036397">
    <property type="entry name" value="RNaseH_sf"/>
</dbReference>
<dbReference type="Pfam" id="PF00929">
    <property type="entry name" value="RNase_T"/>
    <property type="match status" value="1"/>
</dbReference>
<comment type="similarity">
    <text evidence="2">Belongs to the REXO4 family.</text>
</comment>
<keyword evidence="7" id="KW-0269">Exonuclease</keyword>
<feature type="compositionally biased region" description="Polar residues" evidence="10">
    <location>
        <begin position="1"/>
        <end position="11"/>
    </location>
</feature>
<evidence type="ECO:0000259" key="11">
    <source>
        <dbReference type="SMART" id="SM00479"/>
    </source>
</evidence>
<evidence type="ECO:0000256" key="3">
    <source>
        <dbReference type="ARBA" id="ARBA00016937"/>
    </source>
</evidence>
<dbReference type="PANTHER" id="PTHR12801">
    <property type="entry name" value="RNA EXONUCLEASE REXO1 / RECO3 FAMILY MEMBER-RELATED"/>
    <property type="match status" value="1"/>
</dbReference>
<dbReference type="SUPFAM" id="SSF53098">
    <property type="entry name" value="Ribonuclease H-like"/>
    <property type="match status" value="1"/>
</dbReference>
<evidence type="ECO:0000256" key="9">
    <source>
        <dbReference type="ARBA" id="ARBA00025599"/>
    </source>
</evidence>
<protein>
    <recommendedName>
        <fullName evidence="3">RNA exonuclease 4</fullName>
    </recommendedName>
</protein>
<dbReference type="OrthoDB" id="8191639at2759"/>
<dbReference type="Gene3D" id="3.30.420.10">
    <property type="entry name" value="Ribonuclease H-like superfamily/Ribonuclease H"/>
    <property type="match status" value="1"/>
</dbReference>
<dbReference type="SMART" id="SM00479">
    <property type="entry name" value="EXOIII"/>
    <property type="match status" value="1"/>
</dbReference>
<evidence type="ECO:0000256" key="8">
    <source>
        <dbReference type="ARBA" id="ARBA00023242"/>
    </source>
</evidence>
<dbReference type="InterPro" id="IPR013520">
    <property type="entry name" value="Ribonucl_H"/>
</dbReference>
<evidence type="ECO:0000256" key="2">
    <source>
        <dbReference type="ARBA" id="ARBA00010489"/>
    </source>
</evidence>
<name>A0A8H7ZD12_9ASCO</name>
<evidence type="ECO:0000256" key="4">
    <source>
        <dbReference type="ARBA" id="ARBA00022552"/>
    </source>
</evidence>
<dbReference type="GO" id="GO:0003676">
    <property type="term" value="F:nucleic acid binding"/>
    <property type="evidence" value="ECO:0007669"/>
    <property type="project" value="InterPro"/>
</dbReference>
<keyword evidence="13" id="KW-1185">Reference proteome</keyword>